<organism evidence="1 2">
    <name type="scientific">Sporosarcina saromensis</name>
    <dbReference type="NCBI Taxonomy" id="359365"/>
    <lineage>
        <taxon>Bacteria</taxon>
        <taxon>Bacillati</taxon>
        <taxon>Bacillota</taxon>
        <taxon>Bacilli</taxon>
        <taxon>Bacillales</taxon>
        <taxon>Caryophanaceae</taxon>
        <taxon>Sporosarcina</taxon>
    </lineage>
</organism>
<gene>
    <name evidence="1" type="ORF">QT711_04705</name>
</gene>
<keyword evidence="2" id="KW-1185">Reference proteome</keyword>
<sequence length="248" mass="28893">MKELENKLRNELLRDTNVKLLATATWSLPVQSFDVSFETVERTKMDILMKMLLTAFRTGSFASAEEVSKLLVVEPLFIQDMMDKFEQTAMIQKAGGTYTLTEKGRQQLESGVYVSVPENEDATVYYSASHVQFFVGNVVDHAKETYRYANKSRATTAFEDEEWRNALESVRVTESEKEHVQKVIQSIKTVTELEQKFVPCIEFQLHNLGNERLYARVWNTMTEQWDEQLEAQILEHELAQWRERYLAE</sequence>
<dbReference type="Proteomes" id="UP001282284">
    <property type="component" value="Unassembled WGS sequence"/>
</dbReference>
<name>A0ABU4G674_9BACL</name>
<accession>A0ABU4G674</accession>
<dbReference type="EMBL" id="JAUBDI010000003">
    <property type="protein sequence ID" value="MDW0112475.1"/>
    <property type="molecule type" value="Genomic_DNA"/>
</dbReference>
<evidence type="ECO:0000313" key="2">
    <source>
        <dbReference type="Proteomes" id="UP001282284"/>
    </source>
</evidence>
<comment type="caution">
    <text evidence="1">The sequence shown here is derived from an EMBL/GenBank/DDBJ whole genome shotgun (WGS) entry which is preliminary data.</text>
</comment>
<proteinExistence type="predicted"/>
<reference evidence="1 2" key="1">
    <citation type="submission" date="2023-06" db="EMBL/GenBank/DDBJ databases">
        <title>Sporosarcina sp. nov., isolated from Korean traditional fermented seafood 'Jeotgal'.</title>
        <authorList>
            <person name="Yang A.I."/>
            <person name="Shin N.-R."/>
        </authorList>
    </citation>
    <scope>NUCLEOTIDE SEQUENCE [LARGE SCALE GENOMIC DNA]</scope>
    <source>
        <strain evidence="1 2">KCTC13119</strain>
    </source>
</reference>
<evidence type="ECO:0000313" key="1">
    <source>
        <dbReference type="EMBL" id="MDW0112475.1"/>
    </source>
</evidence>
<dbReference type="RefSeq" id="WP_317942371.1">
    <property type="nucleotide sequence ID" value="NZ_JAUBDI010000003.1"/>
</dbReference>
<protein>
    <submittedName>
        <fullName evidence="1">Uncharacterized protein</fullName>
    </submittedName>
</protein>